<gene>
    <name evidence="1" type="primary">PXA1_1</name>
    <name evidence="1" type="ORF">LPJ66_008074</name>
</gene>
<sequence>MPAVNSKHATAAGLPMRSLGSAALLSLLVVIYSYTQHRKTAEKAKKSMLNIAAALSYANLRIPGYGSGQQWTESDERERRFDKDAAHFPASLIGKKQQPASVEKVGGRKQQSGKLDRAFFEQLRALRRIIIPSVASKEMAIIVLHALFLVLRTWLSVVVAELDGKIVKHLVRGQGRRFLAGLLSWFAIAIPATYTNSMIRFLEAKLALAFRTRLTHYVHDLYLSDALTYYKLTMDSRIANADQF</sequence>
<evidence type="ECO:0000313" key="2">
    <source>
        <dbReference type="Proteomes" id="UP001150581"/>
    </source>
</evidence>
<proteinExistence type="predicted"/>
<reference evidence="1" key="1">
    <citation type="submission" date="2022-07" db="EMBL/GenBank/DDBJ databases">
        <title>Phylogenomic reconstructions and comparative analyses of Kickxellomycotina fungi.</title>
        <authorList>
            <person name="Reynolds N.K."/>
            <person name="Stajich J.E."/>
            <person name="Barry K."/>
            <person name="Grigoriev I.V."/>
            <person name="Crous P."/>
            <person name="Smith M.E."/>
        </authorList>
    </citation>
    <scope>NUCLEOTIDE SEQUENCE</scope>
    <source>
        <strain evidence="1">Benny 63K</strain>
    </source>
</reference>
<comment type="caution">
    <text evidence="1">The sequence shown here is derived from an EMBL/GenBank/DDBJ whole genome shotgun (WGS) entry which is preliminary data.</text>
</comment>
<keyword evidence="1" id="KW-0067">ATP-binding</keyword>
<name>A0ACC1IAV1_9FUNG</name>
<dbReference type="Proteomes" id="UP001150581">
    <property type="component" value="Unassembled WGS sequence"/>
</dbReference>
<feature type="non-terminal residue" evidence="1">
    <location>
        <position position="244"/>
    </location>
</feature>
<protein>
    <submittedName>
        <fullName evidence="1">ATP-binding cassette long-chain fatty acid transporter pxa1</fullName>
    </submittedName>
</protein>
<evidence type="ECO:0000313" key="1">
    <source>
        <dbReference type="EMBL" id="KAJ1889349.1"/>
    </source>
</evidence>
<accession>A0ACC1IAV1</accession>
<keyword evidence="1" id="KW-0547">Nucleotide-binding</keyword>
<organism evidence="1 2">
    <name type="scientific">Kickxella alabastrina</name>
    <dbReference type="NCBI Taxonomy" id="61397"/>
    <lineage>
        <taxon>Eukaryota</taxon>
        <taxon>Fungi</taxon>
        <taxon>Fungi incertae sedis</taxon>
        <taxon>Zoopagomycota</taxon>
        <taxon>Kickxellomycotina</taxon>
        <taxon>Kickxellomycetes</taxon>
        <taxon>Kickxellales</taxon>
        <taxon>Kickxellaceae</taxon>
        <taxon>Kickxella</taxon>
    </lineage>
</organism>
<dbReference type="EMBL" id="JANBPG010001561">
    <property type="protein sequence ID" value="KAJ1889349.1"/>
    <property type="molecule type" value="Genomic_DNA"/>
</dbReference>
<keyword evidence="2" id="KW-1185">Reference proteome</keyword>